<keyword evidence="7 10" id="KW-0472">Membrane</keyword>
<keyword evidence="5 10" id="KW-0375">Hydrogen ion transport</keyword>
<dbReference type="GO" id="GO:0045259">
    <property type="term" value="C:proton-transporting ATP synthase complex"/>
    <property type="evidence" value="ECO:0007669"/>
    <property type="project" value="UniProtKB-KW"/>
</dbReference>
<dbReference type="Gene3D" id="3.40.1380.10">
    <property type="match status" value="1"/>
</dbReference>
<dbReference type="Gene3D" id="1.10.287.80">
    <property type="entry name" value="ATP synthase, gamma subunit, helix hairpin domain"/>
    <property type="match status" value="1"/>
</dbReference>
<gene>
    <name evidence="10" type="primary">atpG</name>
    <name evidence="11" type="ORF">CWE10_13590</name>
</gene>
<dbReference type="PANTHER" id="PTHR11693:SF22">
    <property type="entry name" value="ATP SYNTHASE SUBUNIT GAMMA, MITOCHONDRIAL"/>
    <property type="match status" value="1"/>
</dbReference>
<dbReference type="GO" id="GO:0005886">
    <property type="term" value="C:plasma membrane"/>
    <property type="evidence" value="ECO:0007669"/>
    <property type="project" value="UniProtKB-SubCell"/>
</dbReference>
<dbReference type="EMBL" id="PIUK01000151">
    <property type="protein sequence ID" value="MBY6277219.1"/>
    <property type="molecule type" value="Genomic_DNA"/>
</dbReference>
<name>A0A953LJJ0_SYMTR</name>
<dbReference type="HAMAP" id="MF_00815">
    <property type="entry name" value="ATP_synth_gamma_bact"/>
    <property type="match status" value="1"/>
</dbReference>
<dbReference type="CDD" id="cd12151">
    <property type="entry name" value="F1-ATPase_gamma"/>
    <property type="match status" value="1"/>
</dbReference>
<evidence type="ECO:0000256" key="3">
    <source>
        <dbReference type="ARBA" id="ARBA00007681"/>
    </source>
</evidence>
<dbReference type="RefSeq" id="WP_011194225.1">
    <property type="nucleotide sequence ID" value="NZ_JACSIR010000089.1"/>
</dbReference>
<sequence>MAENKKAVQRRIRAVKSTQQITKAMKMVDAAKLRRAQEKVQNARPYSRELAKTLGRLIQAGAGIDHPLLHRRTEGTPTVAYVLLTADRGLAGAFNINVIRKAHQALQKESRPTKLITIGRKGRDYFVKRKIQPVLEFVNLGDNITFALARSVLSKIVDLYLSGEVDEVRVIYTEFVNAVTQRPKEMQLLPIQPAQADGAHTHVEYIYEPSPERVLDTLVPRYAETMFYQLMLESKASEHGARMTAMGNATDNAEEMIAKLTLAYNRARQAAITREISEIVGGANALQG</sequence>
<evidence type="ECO:0000256" key="1">
    <source>
        <dbReference type="ARBA" id="ARBA00003456"/>
    </source>
</evidence>
<evidence type="ECO:0000256" key="7">
    <source>
        <dbReference type="ARBA" id="ARBA00023136"/>
    </source>
</evidence>
<dbReference type="PANTHER" id="PTHR11693">
    <property type="entry name" value="ATP SYNTHASE GAMMA CHAIN"/>
    <property type="match status" value="1"/>
</dbReference>
<dbReference type="InterPro" id="IPR035968">
    <property type="entry name" value="ATP_synth_F1_ATPase_gsu"/>
</dbReference>
<dbReference type="PROSITE" id="PS00153">
    <property type="entry name" value="ATPASE_GAMMA"/>
    <property type="match status" value="1"/>
</dbReference>
<evidence type="ECO:0000256" key="8">
    <source>
        <dbReference type="ARBA" id="ARBA00023196"/>
    </source>
</evidence>
<dbReference type="InterPro" id="IPR000131">
    <property type="entry name" value="ATP_synth_F1_gsu"/>
</dbReference>
<evidence type="ECO:0000256" key="5">
    <source>
        <dbReference type="ARBA" id="ARBA00022781"/>
    </source>
</evidence>
<dbReference type="Proteomes" id="UP000732377">
    <property type="component" value="Unassembled WGS sequence"/>
</dbReference>
<keyword evidence="4 10" id="KW-0813">Transport</keyword>
<protein>
    <recommendedName>
        <fullName evidence="10">ATP synthase gamma chain</fullName>
    </recommendedName>
    <alternativeName>
        <fullName evidence="10">ATP synthase F1 sector gamma subunit</fullName>
    </alternativeName>
    <alternativeName>
        <fullName evidence="10">F-ATPase gamma subunit</fullName>
    </alternativeName>
</protein>
<organism evidence="11 12">
    <name type="scientific">Symbiobacterium thermophilum</name>
    <dbReference type="NCBI Taxonomy" id="2734"/>
    <lineage>
        <taxon>Bacteria</taxon>
        <taxon>Bacillati</taxon>
        <taxon>Bacillota</taxon>
        <taxon>Clostridia</taxon>
        <taxon>Eubacteriales</taxon>
        <taxon>Symbiobacteriaceae</taxon>
        <taxon>Symbiobacterium</taxon>
    </lineage>
</organism>
<accession>A0A953LJJ0</accession>
<dbReference type="NCBIfam" id="TIGR01146">
    <property type="entry name" value="ATPsyn_F1gamma"/>
    <property type="match status" value="1"/>
</dbReference>
<proteinExistence type="inferred from homology"/>
<comment type="caution">
    <text evidence="11">The sequence shown here is derived from an EMBL/GenBank/DDBJ whole genome shotgun (WGS) entry which is preliminary data.</text>
</comment>
<dbReference type="SUPFAM" id="SSF52943">
    <property type="entry name" value="ATP synthase (F1-ATPase), gamma subunit"/>
    <property type="match status" value="1"/>
</dbReference>
<dbReference type="GO" id="GO:0005524">
    <property type="term" value="F:ATP binding"/>
    <property type="evidence" value="ECO:0007669"/>
    <property type="project" value="UniProtKB-UniRule"/>
</dbReference>
<keyword evidence="8 10" id="KW-0139">CF(1)</keyword>
<evidence type="ECO:0000256" key="9">
    <source>
        <dbReference type="ARBA" id="ARBA00023310"/>
    </source>
</evidence>
<comment type="similarity">
    <text evidence="3 10">Belongs to the ATPase gamma chain family.</text>
</comment>
<reference evidence="11" key="1">
    <citation type="submission" date="2017-11" db="EMBL/GenBank/DDBJ databases">
        <title>Three new genomes from thermophilic consortium.</title>
        <authorList>
            <person name="Quaggio R."/>
            <person name="Amgarten D."/>
            <person name="Setubal J.C."/>
        </authorList>
    </citation>
    <scope>NUCLEOTIDE SEQUENCE</scope>
    <source>
        <strain evidence="11">ZCTH01-B2</strain>
    </source>
</reference>
<dbReference type="PRINTS" id="PR00126">
    <property type="entry name" value="ATPASEGAMMA"/>
</dbReference>
<evidence type="ECO:0000313" key="11">
    <source>
        <dbReference type="EMBL" id="MBY6277219.1"/>
    </source>
</evidence>
<comment type="subcellular location">
    <subcellularLocation>
        <location evidence="10">Cell membrane</location>
        <topology evidence="10">Peripheral membrane protein</topology>
    </subcellularLocation>
    <subcellularLocation>
        <location evidence="2">Membrane</location>
        <topology evidence="2">Peripheral membrane protein</topology>
    </subcellularLocation>
</comment>
<evidence type="ECO:0000256" key="10">
    <source>
        <dbReference type="HAMAP-Rule" id="MF_00815"/>
    </source>
</evidence>
<evidence type="ECO:0000256" key="4">
    <source>
        <dbReference type="ARBA" id="ARBA00022448"/>
    </source>
</evidence>
<dbReference type="SMR" id="A0A953LJJ0"/>
<evidence type="ECO:0000256" key="6">
    <source>
        <dbReference type="ARBA" id="ARBA00023065"/>
    </source>
</evidence>
<dbReference type="Pfam" id="PF00231">
    <property type="entry name" value="ATP-synt"/>
    <property type="match status" value="1"/>
</dbReference>
<comment type="subunit">
    <text evidence="10">F-type ATPases have 2 components, CF(1) - the catalytic core - and CF(0) - the membrane proton channel. CF(1) has five subunits: alpha(3), beta(3), gamma(1), delta(1), epsilon(1). CF(0) has three main subunits: a, b and c.</text>
</comment>
<dbReference type="AlphaFoldDB" id="A0A953LJJ0"/>
<comment type="function">
    <text evidence="1 10">Produces ATP from ADP in the presence of a proton gradient across the membrane. The gamma chain is believed to be important in regulating ATPase activity and the flow of protons through the CF(0) complex.</text>
</comment>
<keyword evidence="9 10" id="KW-0066">ATP synthesis</keyword>
<dbReference type="InterPro" id="IPR023632">
    <property type="entry name" value="ATP_synth_F1_gsu_CS"/>
</dbReference>
<evidence type="ECO:0000256" key="2">
    <source>
        <dbReference type="ARBA" id="ARBA00004170"/>
    </source>
</evidence>
<evidence type="ECO:0000313" key="12">
    <source>
        <dbReference type="Proteomes" id="UP000732377"/>
    </source>
</evidence>
<dbReference type="OMA" id="MQITSAM"/>
<keyword evidence="10" id="KW-1003">Cell membrane</keyword>
<dbReference type="GO" id="GO:0046933">
    <property type="term" value="F:proton-transporting ATP synthase activity, rotational mechanism"/>
    <property type="evidence" value="ECO:0007669"/>
    <property type="project" value="UniProtKB-UniRule"/>
</dbReference>
<keyword evidence="6 10" id="KW-0406">Ion transport</keyword>
<dbReference type="GO" id="GO:0042777">
    <property type="term" value="P:proton motive force-driven plasma membrane ATP synthesis"/>
    <property type="evidence" value="ECO:0007669"/>
    <property type="project" value="UniProtKB-UniRule"/>
</dbReference>